<keyword evidence="4" id="KW-1185">Reference proteome</keyword>
<sequence>MAAVAAQTAIHAQPPPTSNTTHQSHFLLRLNPLSPYCRMKMGRGRMKMLAGAGEIGSEMPVPEMPSLYCRFCLFAFQDSVGSPVEKHAFSLIFFFLLFIVFSFIVVSVVVVRFWLDYLIGFKFFNDDERY</sequence>
<feature type="region of interest" description="Disordered" evidence="1">
    <location>
        <begin position="1"/>
        <end position="22"/>
    </location>
</feature>
<protein>
    <submittedName>
        <fullName evidence="3">Uncharacterized protein</fullName>
    </submittedName>
</protein>
<evidence type="ECO:0000256" key="1">
    <source>
        <dbReference type="SAM" id="MobiDB-lite"/>
    </source>
</evidence>
<dbReference type="Proteomes" id="UP000607653">
    <property type="component" value="Unassembled WGS sequence"/>
</dbReference>
<reference evidence="3 4" key="1">
    <citation type="journal article" date="2020" name="Mol. Biol. Evol.">
        <title>Distinct Expression and Methylation Patterns for Genes with Different Fates following a Single Whole-Genome Duplication in Flowering Plants.</title>
        <authorList>
            <person name="Shi T."/>
            <person name="Rahmani R.S."/>
            <person name="Gugger P.F."/>
            <person name="Wang M."/>
            <person name="Li H."/>
            <person name="Zhang Y."/>
            <person name="Li Z."/>
            <person name="Wang Q."/>
            <person name="Van de Peer Y."/>
            <person name="Marchal K."/>
            <person name="Chen J."/>
        </authorList>
    </citation>
    <scope>NUCLEOTIDE SEQUENCE [LARGE SCALE GENOMIC DNA]</scope>
    <source>
        <tissue evidence="3">Leaf</tissue>
    </source>
</reference>
<keyword evidence="2" id="KW-1133">Transmembrane helix</keyword>
<keyword evidence="2" id="KW-0812">Transmembrane</keyword>
<comment type="caution">
    <text evidence="3">The sequence shown here is derived from an EMBL/GenBank/DDBJ whole genome shotgun (WGS) entry which is preliminary data.</text>
</comment>
<accession>A0A822ZTP5</accession>
<evidence type="ECO:0000256" key="2">
    <source>
        <dbReference type="SAM" id="Phobius"/>
    </source>
</evidence>
<feature type="compositionally biased region" description="Low complexity" evidence="1">
    <location>
        <begin position="1"/>
        <end position="12"/>
    </location>
</feature>
<keyword evidence="2" id="KW-0472">Membrane</keyword>
<name>A0A822ZTP5_NELNU</name>
<dbReference type="EMBL" id="DUZY01000008">
    <property type="protein sequence ID" value="DAD48323.1"/>
    <property type="molecule type" value="Genomic_DNA"/>
</dbReference>
<evidence type="ECO:0000313" key="4">
    <source>
        <dbReference type="Proteomes" id="UP000607653"/>
    </source>
</evidence>
<gene>
    <name evidence="3" type="ORF">HUJ06_018260</name>
</gene>
<proteinExistence type="predicted"/>
<feature type="transmembrane region" description="Helical" evidence="2">
    <location>
        <begin position="88"/>
        <end position="115"/>
    </location>
</feature>
<dbReference type="AlphaFoldDB" id="A0A822ZTP5"/>
<evidence type="ECO:0000313" key="3">
    <source>
        <dbReference type="EMBL" id="DAD48323.1"/>
    </source>
</evidence>
<organism evidence="3 4">
    <name type="scientific">Nelumbo nucifera</name>
    <name type="common">Sacred lotus</name>
    <dbReference type="NCBI Taxonomy" id="4432"/>
    <lineage>
        <taxon>Eukaryota</taxon>
        <taxon>Viridiplantae</taxon>
        <taxon>Streptophyta</taxon>
        <taxon>Embryophyta</taxon>
        <taxon>Tracheophyta</taxon>
        <taxon>Spermatophyta</taxon>
        <taxon>Magnoliopsida</taxon>
        <taxon>Proteales</taxon>
        <taxon>Nelumbonaceae</taxon>
        <taxon>Nelumbo</taxon>
    </lineage>
</organism>